<proteinExistence type="predicted"/>
<reference evidence="4" key="1">
    <citation type="submission" date="2018-05" db="EMBL/GenBank/DDBJ databases">
        <authorList>
            <person name="Lanie J.A."/>
            <person name="Ng W.-L."/>
            <person name="Kazmierczak K.M."/>
            <person name="Andrzejewski T.M."/>
            <person name="Davidsen T.M."/>
            <person name="Wayne K.J."/>
            <person name="Tettelin H."/>
            <person name="Glass J.I."/>
            <person name="Rusch D."/>
            <person name="Podicherti R."/>
            <person name="Tsui H.-C.T."/>
            <person name="Winkler M.E."/>
        </authorList>
    </citation>
    <scope>NUCLEOTIDE SEQUENCE</scope>
</reference>
<keyword evidence="2" id="KW-0548">Nucleotidyltransferase</keyword>
<dbReference type="InterPro" id="IPR050065">
    <property type="entry name" value="GlmU-like"/>
</dbReference>
<dbReference type="InterPro" id="IPR005835">
    <property type="entry name" value="NTP_transferase_dom"/>
</dbReference>
<feature type="domain" description="Nucleotidyl transferase" evidence="3">
    <location>
        <begin position="8"/>
        <end position="206"/>
    </location>
</feature>
<dbReference type="InterPro" id="IPR029044">
    <property type="entry name" value="Nucleotide-diphossugar_trans"/>
</dbReference>
<name>A0A383CV95_9ZZZZ</name>
<accession>A0A383CV95</accession>
<dbReference type="GO" id="GO:0016779">
    <property type="term" value="F:nucleotidyltransferase activity"/>
    <property type="evidence" value="ECO:0007669"/>
    <property type="project" value="UniProtKB-KW"/>
</dbReference>
<keyword evidence="1" id="KW-0808">Transferase</keyword>
<evidence type="ECO:0000259" key="3">
    <source>
        <dbReference type="Pfam" id="PF00483"/>
    </source>
</evidence>
<dbReference type="Gene3D" id="3.90.550.10">
    <property type="entry name" value="Spore Coat Polysaccharide Biosynthesis Protein SpsA, Chain A"/>
    <property type="match status" value="1"/>
</dbReference>
<organism evidence="4">
    <name type="scientific">marine metagenome</name>
    <dbReference type="NCBI Taxonomy" id="408172"/>
    <lineage>
        <taxon>unclassified sequences</taxon>
        <taxon>metagenomes</taxon>
        <taxon>ecological metagenomes</taxon>
    </lineage>
</organism>
<dbReference type="PANTHER" id="PTHR43584:SF8">
    <property type="entry name" value="N-ACETYLMURAMATE ALPHA-1-PHOSPHATE URIDYLYLTRANSFERASE"/>
    <property type="match status" value="1"/>
</dbReference>
<dbReference type="EMBL" id="UINC01212079">
    <property type="protein sequence ID" value="SVE36247.1"/>
    <property type="molecule type" value="Genomic_DNA"/>
</dbReference>
<evidence type="ECO:0000256" key="1">
    <source>
        <dbReference type="ARBA" id="ARBA00022679"/>
    </source>
</evidence>
<dbReference type="Pfam" id="PF00483">
    <property type="entry name" value="NTP_transferase"/>
    <property type="match status" value="1"/>
</dbReference>
<feature type="non-terminal residue" evidence="4">
    <location>
        <position position="207"/>
    </location>
</feature>
<gene>
    <name evidence="4" type="ORF">METZ01_LOCUS489101</name>
</gene>
<evidence type="ECO:0000313" key="4">
    <source>
        <dbReference type="EMBL" id="SVE36247.1"/>
    </source>
</evidence>
<sequence length="207" mass="24058">MNTENVKVLILSAGKIERELEKIFGSIPSGLIPLNGKPVIFRTIDKLLDEGFKKISITVGYKKEIIQEIISKQYKKKVELEFILTEFNKPPGNSIKTAMNYCKEEKLLIILGDTLIDNNLMKLINKKNSFVLISQRFEKPENWCIITRKNEKLEKIFDKEKNLDKNEEQYALVGVYYFENTSSLKQILDAFNENDKLEISSIIKKYK</sequence>
<dbReference type="SUPFAM" id="SSF53448">
    <property type="entry name" value="Nucleotide-diphospho-sugar transferases"/>
    <property type="match status" value="1"/>
</dbReference>
<dbReference type="PANTHER" id="PTHR43584">
    <property type="entry name" value="NUCLEOTIDYL TRANSFERASE"/>
    <property type="match status" value="1"/>
</dbReference>
<evidence type="ECO:0000256" key="2">
    <source>
        <dbReference type="ARBA" id="ARBA00022695"/>
    </source>
</evidence>
<protein>
    <recommendedName>
        <fullName evidence="3">Nucleotidyl transferase domain-containing protein</fullName>
    </recommendedName>
</protein>
<dbReference type="AlphaFoldDB" id="A0A383CV95"/>